<dbReference type="Proteomes" id="UP000048948">
    <property type="component" value="Unassembled WGS sequence"/>
</dbReference>
<reference evidence="1 2" key="1">
    <citation type="submission" date="2015-03" db="EMBL/GenBank/DDBJ databases">
        <authorList>
            <consortium name="Pathogen Informatics"/>
        </authorList>
    </citation>
    <scope>NUCLEOTIDE SEQUENCE [LARGE SCALE GENOMIC DNA]</scope>
    <source>
        <strain evidence="1 2">Bir 172</strain>
    </source>
</reference>
<sequence length="272" mass="29408">MHQTVHTAEIDERAEVDDRGHDTLSDGAFLQVIQELAAHLGLGLLQPGATGQHHVVAVLVQLDDLGLDLLADVGLQVAHPAHLHQRGGQETAQPDVEDQATLDDLDDRALDGLVLLLERLDGAPGTLVLRAFLGEDEPALFVLLGEHQGFDLVTDGNDLVGVDVVLDGQFAGGDHAFGLVADVEEHLVPVHFDDGAFDDVAIVEVLDRFVYCGEKVLARAYVVDGYLRRGDGGTRHIVGLLRTGLGRRDRLVPDEATRRVHAGQTRSRLRRA</sequence>
<proteinExistence type="predicted"/>
<accession>A0A655AIN3</accession>
<organism evidence="1 2">
    <name type="scientific">Mycobacterium tuberculosis</name>
    <dbReference type="NCBI Taxonomy" id="1773"/>
    <lineage>
        <taxon>Bacteria</taxon>
        <taxon>Bacillati</taxon>
        <taxon>Actinomycetota</taxon>
        <taxon>Actinomycetes</taxon>
        <taxon>Mycobacteriales</taxon>
        <taxon>Mycobacteriaceae</taxon>
        <taxon>Mycobacterium</taxon>
        <taxon>Mycobacterium tuberculosis complex</taxon>
    </lineage>
</organism>
<protein>
    <submittedName>
        <fullName evidence="1">Polyribonucleotide nucleotidyltransferase</fullName>
    </submittedName>
</protein>
<dbReference type="EMBL" id="CNGE01000577">
    <property type="protein sequence ID" value="CKT01814.1"/>
    <property type="molecule type" value="Genomic_DNA"/>
</dbReference>
<gene>
    <name evidence="1" type="ORF">ERS027646_02843</name>
</gene>
<name>A0A655AIN3_MYCTX</name>
<dbReference type="GO" id="GO:0016740">
    <property type="term" value="F:transferase activity"/>
    <property type="evidence" value="ECO:0007669"/>
    <property type="project" value="UniProtKB-KW"/>
</dbReference>
<evidence type="ECO:0000313" key="2">
    <source>
        <dbReference type="Proteomes" id="UP000048948"/>
    </source>
</evidence>
<evidence type="ECO:0000313" key="1">
    <source>
        <dbReference type="EMBL" id="CKT01814.1"/>
    </source>
</evidence>
<dbReference type="AlphaFoldDB" id="A0A655AIN3"/>
<dbReference type="AntiFam" id="ANF00204">
    <property type="entry name" value="Shadow ORF (opposite rpsA)"/>
</dbReference>
<keyword evidence="1" id="KW-0808">Transferase</keyword>